<feature type="compositionally biased region" description="Low complexity" evidence="3">
    <location>
        <begin position="423"/>
        <end position="439"/>
    </location>
</feature>
<evidence type="ECO:0000313" key="4">
    <source>
        <dbReference type="EMBL" id="SCZ87959.1"/>
    </source>
</evidence>
<dbReference type="Gene3D" id="3.40.50.1240">
    <property type="entry name" value="Phosphoglycerate mutase-like"/>
    <property type="match status" value="1"/>
</dbReference>
<dbReference type="Proteomes" id="UP000249723">
    <property type="component" value="Unassembled WGS sequence"/>
</dbReference>
<feature type="region of interest" description="Disordered" evidence="3">
    <location>
        <begin position="420"/>
        <end position="439"/>
    </location>
</feature>
<reference evidence="5" key="1">
    <citation type="submission" date="2016-10" db="EMBL/GenBank/DDBJ databases">
        <authorList>
            <person name="Jeantristanb JTB J.-T."/>
            <person name="Ricardo R."/>
        </authorList>
    </citation>
    <scope>NUCLEOTIDE SEQUENCE [LARGE SCALE GENOMIC DNA]</scope>
</reference>
<dbReference type="EMBL" id="FMWP01000012">
    <property type="protein sequence ID" value="SCZ87959.1"/>
    <property type="molecule type" value="Genomic_DNA"/>
</dbReference>
<dbReference type="InterPro" id="IPR050645">
    <property type="entry name" value="Histidine_acid_phosphatase"/>
</dbReference>
<accession>A0A2X0K671</accession>
<feature type="region of interest" description="Disordered" evidence="3">
    <location>
        <begin position="1"/>
        <end position="35"/>
    </location>
</feature>
<protein>
    <submittedName>
        <fullName evidence="4">BZ3500_MvSof-1268-A1-R1_Chr2-1g04092 protein</fullName>
    </submittedName>
</protein>
<feature type="compositionally biased region" description="Polar residues" evidence="3">
    <location>
        <begin position="93"/>
        <end position="118"/>
    </location>
</feature>
<comment type="similarity">
    <text evidence="1">Belongs to the histidine acid phosphatase family.</text>
</comment>
<dbReference type="PANTHER" id="PTHR11567">
    <property type="entry name" value="ACID PHOSPHATASE-RELATED"/>
    <property type="match status" value="1"/>
</dbReference>
<dbReference type="GO" id="GO:0016791">
    <property type="term" value="F:phosphatase activity"/>
    <property type="evidence" value="ECO:0007669"/>
    <property type="project" value="TreeGrafter"/>
</dbReference>
<organism evidence="4 5">
    <name type="scientific">Microbotryum saponariae</name>
    <dbReference type="NCBI Taxonomy" id="289078"/>
    <lineage>
        <taxon>Eukaryota</taxon>
        <taxon>Fungi</taxon>
        <taxon>Dikarya</taxon>
        <taxon>Basidiomycota</taxon>
        <taxon>Pucciniomycotina</taxon>
        <taxon>Microbotryomycetes</taxon>
        <taxon>Microbotryales</taxon>
        <taxon>Microbotryaceae</taxon>
        <taxon>Microbotryum</taxon>
    </lineage>
</organism>
<name>A0A2X0K671_9BASI</name>
<dbReference type="OrthoDB" id="10257284at2759"/>
<proteinExistence type="inferred from homology"/>
<dbReference type="InterPro" id="IPR000560">
    <property type="entry name" value="His_Pase_clade-2"/>
</dbReference>
<dbReference type="InterPro" id="IPR029033">
    <property type="entry name" value="His_PPase_superfam"/>
</dbReference>
<gene>
    <name evidence="4" type="ORF">BZ3500_MVSOF-1268-A1-R1_CHR2-1G04092</name>
</gene>
<evidence type="ECO:0000256" key="3">
    <source>
        <dbReference type="SAM" id="MobiDB-lite"/>
    </source>
</evidence>
<keyword evidence="2" id="KW-0378">Hydrolase</keyword>
<dbReference type="CDD" id="cd07061">
    <property type="entry name" value="HP_HAP_like"/>
    <property type="match status" value="1"/>
</dbReference>
<evidence type="ECO:0000313" key="5">
    <source>
        <dbReference type="Proteomes" id="UP000249723"/>
    </source>
</evidence>
<dbReference type="Pfam" id="PF00328">
    <property type="entry name" value="His_Phos_2"/>
    <property type="match status" value="1"/>
</dbReference>
<dbReference type="PANTHER" id="PTHR11567:SF110">
    <property type="entry name" value="2-PHOSPHOXYLOSE PHOSPHATASE 1"/>
    <property type="match status" value="1"/>
</dbReference>
<dbReference type="AlphaFoldDB" id="A0A2X0K671"/>
<sequence length="531" mass="57963">MSYEGQSHHPHKPGNPPNAHLIGVAPSLGDRGDAGHSYVPQGLQLVQAHWFVRHGERSPVRQRLTGFGDIPAIFPLCAIGRSFSTAVLSLTNSDPTASSLSATPELDTGSNPTSSRQPGTHPDSLPWKSHTGQVLSKRLLGIRRHAEEMGSRNVANGGSPADCYWGELTDLGRESTLKLGARLRALYVDRLGFLPETLPDLPVEESPVYFRSTGMPRTIESLHQIVEGLFPTGYRAGLVDYTVRNPNDESLYPNSLCARMRQLDQISIAMAAKKYNPTLEPLDATLVKYTETPLRIDSSPRANGILDTLYVCLAHSIRTPSDLSDPKLLQTLESAVVHEWFDSYSTLEFTKLSMGRLLGDLKASLVSKIADPEEKKNKLRLGVYSCHDTSLGGILNALQVFDGRWPPFTSHISVELFRDSDATPTSSPSTSTSTSKPSLTSFLTSYLPSLLLPNPATPSTSKQHYVRLAFNGRPLHLPACSSPSSHLPGSEGTICTFEAFSQAVERVELTGKEWEEGCKVKETVKIVDKVG</sequence>
<evidence type="ECO:0000256" key="1">
    <source>
        <dbReference type="ARBA" id="ARBA00005375"/>
    </source>
</evidence>
<dbReference type="STRING" id="289078.A0A2X0K671"/>
<keyword evidence="5" id="KW-1185">Reference proteome</keyword>
<evidence type="ECO:0000256" key="2">
    <source>
        <dbReference type="ARBA" id="ARBA00022801"/>
    </source>
</evidence>
<dbReference type="SUPFAM" id="SSF53254">
    <property type="entry name" value="Phosphoglycerate mutase-like"/>
    <property type="match status" value="1"/>
</dbReference>
<feature type="region of interest" description="Disordered" evidence="3">
    <location>
        <begin position="93"/>
        <end position="129"/>
    </location>
</feature>